<keyword evidence="5 8" id="KW-1133">Transmembrane helix</keyword>
<dbReference type="EMBL" id="MBDN02000371">
    <property type="protein sequence ID" value="RLN75845.1"/>
    <property type="molecule type" value="Genomic_DNA"/>
</dbReference>
<evidence type="ECO:0000256" key="1">
    <source>
        <dbReference type="ARBA" id="ARBA00004141"/>
    </source>
</evidence>
<keyword evidence="2 8" id="KW-0813">Transport</keyword>
<evidence type="ECO:0000256" key="4">
    <source>
        <dbReference type="ARBA" id="ARBA00022927"/>
    </source>
</evidence>
<dbReference type="Proteomes" id="UP000285624">
    <property type="component" value="Unassembled WGS sequence"/>
</dbReference>
<keyword evidence="14" id="KW-1185">Reference proteome</keyword>
<keyword evidence="4 8" id="KW-0653">Protein transport</keyword>
<dbReference type="Pfam" id="PF04178">
    <property type="entry name" value="Got1"/>
    <property type="match status" value="1"/>
</dbReference>
<gene>
    <name evidence="12" type="ORF">BBI17_009587</name>
    <name evidence="13" type="ORF">BBO99_00008011</name>
    <name evidence="10" type="ORF">JM16_009415</name>
    <name evidence="11" type="ORF">JM18_009496</name>
</gene>
<evidence type="ECO:0000256" key="6">
    <source>
        <dbReference type="ARBA" id="ARBA00023136"/>
    </source>
</evidence>
<sequence length="195" mass="20369">MDQIKLVISDAGEKVAGAASDASKKLASVTGDKKNTTTKTSSAPSSNSSDSLTSSCPSLTKRQRMIGFASCFCLGYLISFGSTFALIAGSDNGAKFGITYSLGNIISLCGSGFLVGPKQQVKLMFKPVRRVATVIYLLMIVVVLSVAIAAPELGLVVLLLVFIQLLAAVWYSASYIPYGRKILASIGQKLCGGLA</sequence>
<dbReference type="STRING" id="325452.A0A3R7HSX0"/>
<reference evidence="10" key="1">
    <citation type="journal article" date="2015" name="Genom Data">
        <title>Genome sequences of six Phytophthora species associated with forests in New Zealand.</title>
        <authorList>
            <person name="Studholme D.J."/>
            <person name="McDougal R.L."/>
            <person name="Sambles C."/>
            <person name="Hansen E."/>
            <person name="Hardy G."/>
            <person name="Grant M."/>
            <person name="Ganley R.J."/>
            <person name="Williams N.M."/>
        </authorList>
    </citation>
    <scope>NUCLEOTIDE SEQUENCE</scope>
    <source>
        <strain evidence="10">NZFS 2646</strain>
        <strain evidence="11">NZFS 3630</strain>
    </source>
</reference>
<name>A0A3R7HSX0_9STRA</name>
<evidence type="ECO:0000256" key="3">
    <source>
        <dbReference type="ARBA" id="ARBA00022692"/>
    </source>
</evidence>
<feature type="transmembrane region" description="Helical" evidence="8">
    <location>
        <begin position="155"/>
        <end position="173"/>
    </location>
</feature>
<dbReference type="Proteomes" id="UP000785171">
    <property type="component" value="Unassembled WGS sequence"/>
</dbReference>
<dbReference type="Proteomes" id="UP000792063">
    <property type="component" value="Unassembled WGS sequence"/>
</dbReference>
<evidence type="ECO:0000256" key="5">
    <source>
        <dbReference type="ARBA" id="ARBA00022989"/>
    </source>
</evidence>
<keyword evidence="6 8" id="KW-0472">Membrane</keyword>
<accession>A0A3R7HSX0</accession>
<dbReference type="AlphaFoldDB" id="A0A3R7HSX0"/>
<evidence type="ECO:0000313" key="15">
    <source>
        <dbReference type="Proteomes" id="UP000285883"/>
    </source>
</evidence>
<feature type="transmembrane region" description="Helical" evidence="8">
    <location>
        <begin position="65"/>
        <end position="88"/>
    </location>
</feature>
<protein>
    <recommendedName>
        <fullName evidence="8">Vesicle transport protein</fullName>
    </recommendedName>
</protein>
<dbReference type="InterPro" id="IPR007305">
    <property type="entry name" value="Vesicle_transpt_Got1/SFT2"/>
</dbReference>
<comment type="subcellular location">
    <subcellularLocation>
        <location evidence="1 8">Membrane</location>
        <topology evidence="1 8">Multi-pass membrane protein</topology>
    </subcellularLocation>
</comment>
<feature type="compositionally biased region" description="Low complexity" evidence="9">
    <location>
        <begin position="37"/>
        <end position="54"/>
    </location>
</feature>
<dbReference type="PANTHER" id="PTHR23137:SF6">
    <property type="entry name" value="VESICLE TRANSPORT PROTEIN"/>
    <property type="match status" value="1"/>
</dbReference>
<organism evidence="13 14">
    <name type="scientific">Phytophthora kernoviae</name>
    <dbReference type="NCBI Taxonomy" id="325452"/>
    <lineage>
        <taxon>Eukaryota</taxon>
        <taxon>Sar</taxon>
        <taxon>Stramenopiles</taxon>
        <taxon>Oomycota</taxon>
        <taxon>Peronosporomycetes</taxon>
        <taxon>Peronosporales</taxon>
        <taxon>Peronosporaceae</taxon>
        <taxon>Phytophthora</taxon>
    </lineage>
</organism>
<proteinExistence type="inferred from homology"/>
<evidence type="ECO:0000313" key="14">
    <source>
        <dbReference type="Proteomes" id="UP000285624"/>
    </source>
</evidence>
<evidence type="ECO:0000256" key="2">
    <source>
        <dbReference type="ARBA" id="ARBA00022448"/>
    </source>
</evidence>
<evidence type="ECO:0000313" key="12">
    <source>
        <dbReference type="EMBL" id="RLN26391.1"/>
    </source>
</evidence>
<dbReference type="EMBL" id="JPWV03000829">
    <property type="protein sequence ID" value="KAG2503593.1"/>
    <property type="molecule type" value="Genomic_DNA"/>
</dbReference>
<dbReference type="GO" id="GO:0016020">
    <property type="term" value="C:membrane"/>
    <property type="evidence" value="ECO:0007669"/>
    <property type="project" value="UniProtKB-SubCell"/>
</dbReference>
<evidence type="ECO:0000256" key="9">
    <source>
        <dbReference type="SAM" id="MobiDB-lite"/>
    </source>
</evidence>
<dbReference type="PANTHER" id="PTHR23137">
    <property type="entry name" value="VESICLE TRANSPORT PROTEIN-RELATED"/>
    <property type="match status" value="1"/>
</dbReference>
<comment type="function">
    <text evidence="8">May be involved in fusion of retrograde transport vesicles derived from an endocytic compartment with the Golgi complex.</text>
</comment>
<dbReference type="GO" id="GO:0016192">
    <property type="term" value="P:vesicle-mediated transport"/>
    <property type="evidence" value="ECO:0007669"/>
    <property type="project" value="InterPro"/>
</dbReference>
<feature type="region of interest" description="Disordered" evidence="9">
    <location>
        <begin position="15"/>
        <end position="54"/>
    </location>
</feature>
<dbReference type="EMBL" id="JPWU03000884">
    <property type="protein sequence ID" value="KAG2505204.1"/>
    <property type="molecule type" value="Genomic_DNA"/>
</dbReference>
<evidence type="ECO:0000313" key="11">
    <source>
        <dbReference type="EMBL" id="KAG2505204.1"/>
    </source>
</evidence>
<dbReference type="EMBL" id="MAYM02001153">
    <property type="protein sequence ID" value="RLN26391.1"/>
    <property type="molecule type" value="Genomic_DNA"/>
</dbReference>
<dbReference type="InterPro" id="IPR011691">
    <property type="entry name" value="Vesicle_transpt_SFT2"/>
</dbReference>
<evidence type="ECO:0000313" key="10">
    <source>
        <dbReference type="EMBL" id="KAG2503593.1"/>
    </source>
</evidence>
<evidence type="ECO:0000256" key="7">
    <source>
        <dbReference type="ARBA" id="ARBA00025800"/>
    </source>
</evidence>
<dbReference type="GO" id="GO:0012505">
    <property type="term" value="C:endomembrane system"/>
    <property type="evidence" value="ECO:0007669"/>
    <property type="project" value="UniProtKB-ARBA"/>
</dbReference>
<feature type="transmembrane region" description="Helical" evidence="8">
    <location>
        <begin position="94"/>
        <end position="116"/>
    </location>
</feature>
<dbReference type="GO" id="GO:0015031">
    <property type="term" value="P:protein transport"/>
    <property type="evidence" value="ECO:0007669"/>
    <property type="project" value="UniProtKB-KW"/>
</dbReference>
<feature type="transmembrane region" description="Helical" evidence="8">
    <location>
        <begin position="128"/>
        <end position="149"/>
    </location>
</feature>
<evidence type="ECO:0000256" key="8">
    <source>
        <dbReference type="RuleBase" id="RU363111"/>
    </source>
</evidence>
<reference evidence="10" key="3">
    <citation type="submission" date="2020-06" db="EMBL/GenBank/DDBJ databases">
        <authorList>
            <person name="Studholme D.J."/>
        </authorList>
    </citation>
    <scope>NUCLEOTIDE SEQUENCE</scope>
    <source>
        <strain evidence="10">NZFS 2646</strain>
        <strain evidence="11">NZFS 3630</strain>
    </source>
</reference>
<reference evidence="14 15" key="2">
    <citation type="submission" date="2018-07" db="EMBL/GenBank/DDBJ databases">
        <title>Genome sequencing of oomycete isolates from Chile give support for New Zealand origin for Phytophthora kernoviae and make available the first Nothophytophthora sp. genome.</title>
        <authorList>
            <person name="Studholme D.J."/>
            <person name="Sanfuentes E."/>
            <person name="Panda P."/>
            <person name="Hill R."/>
            <person name="Sambles C."/>
            <person name="Grant M."/>
            <person name="Williams N.M."/>
            <person name="Mcdougal R.L."/>
        </authorList>
    </citation>
    <scope>NUCLEOTIDE SEQUENCE [LARGE SCALE GENOMIC DNA]</scope>
    <source>
        <strain evidence="12">Chile2</strain>
        <strain evidence="13">Chile4</strain>
    </source>
</reference>
<evidence type="ECO:0000313" key="13">
    <source>
        <dbReference type="EMBL" id="RLN75845.1"/>
    </source>
</evidence>
<dbReference type="GO" id="GO:0005737">
    <property type="term" value="C:cytoplasm"/>
    <property type="evidence" value="ECO:0007669"/>
    <property type="project" value="UniProtKB-ARBA"/>
</dbReference>
<dbReference type="Proteomes" id="UP000285883">
    <property type="component" value="Unassembled WGS sequence"/>
</dbReference>
<keyword evidence="3 8" id="KW-0812">Transmembrane</keyword>
<comment type="similarity">
    <text evidence="7 8">Belongs to the SFT2 family.</text>
</comment>
<comment type="caution">
    <text evidence="13">The sequence shown here is derived from an EMBL/GenBank/DDBJ whole genome shotgun (WGS) entry which is preliminary data.</text>
</comment>